<dbReference type="RefSeq" id="WP_167704607.1">
    <property type="nucleotide sequence ID" value="NZ_CP118172.1"/>
</dbReference>
<keyword evidence="2" id="KW-1185">Reference proteome</keyword>
<proteinExistence type="predicted"/>
<reference evidence="1" key="1">
    <citation type="submission" date="2020-03" db="EMBL/GenBank/DDBJ databases">
        <title>Spirochaetal bacteria isolated from arthropods constitute a novel genus Entomospira genus novum within the order Spirochaetales.</title>
        <authorList>
            <person name="Grana-Miraglia L."/>
            <person name="Sikutova S."/>
            <person name="Fingerle V."/>
            <person name="Sing A."/>
            <person name="Castillo-Ramirez S."/>
            <person name="Margos G."/>
            <person name="Rudolf I."/>
        </authorList>
    </citation>
    <scope>NUCLEOTIDE SEQUENCE</scope>
    <source>
        <strain evidence="1">BR208</strain>
    </source>
</reference>
<sequence length="74" mass="7810">MLQKEVFTAQLMELFQTMQTKATTENPMSDAVLAQELATIIDAYVRSATVLIDTFAATTPMGGPVSGTATGGLL</sequence>
<gene>
    <name evidence="1" type="ORF">HCT46_07770</name>
</gene>
<evidence type="ECO:0000313" key="1">
    <source>
        <dbReference type="EMBL" id="NIZ47810.1"/>
    </source>
</evidence>
<dbReference type="EMBL" id="JAATLK010000005">
    <property type="protein sequence ID" value="NIZ47810.1"/>
    <property type="molecule type" value="Genomic_DNA"/>
</dbReference>
<dbReference type="Proteomes" id="UP000752013">
    <property type="component" value="Unassembled WGS sequence"/>
</dbReference>
<protein>
    <submittedName>
        <fullName evidence="1">Uncharacterized protein</fullName>
    </submittedName>
</protein>
<evidence type="ECO:0000313" key="2">
    <source>
        <dbReference type="Proteomes" id="UP000752013"/>
    </source>
</evidence>
<comment type="caution">
    <text evidence="1">The sequence shown here is derived from an EMBL/GenBank/DDBJ whole genome shotgun (WGS) entry which is preliminary data.</text>
</comment>
<accession>A0A968GDH8</accession>
<dbReference type="AlphaFoldDB" id="A0A968GDH8"/>
<name>A0A968GDH8_9SPIO</name>
<organism evidence="1 2">
    <name type="scientific">Entomospira nematocerorum</name>
    <dbReference type="NCBI Taxonomy" id="2719987"/>
    <lineage>
        <taxon>Bacteria</taxon>
        <taxon>Pseudomonadati</taxon>
        <taxon>Spirochaetota</taxon>
        <taxon>Spirochaetia</taxon>
        <taxon>Spirochaetales</taxon>
        <taxon>Spirochaetaceae</taxon>
        <taxon>Entomospira</taxon>
    </lineage>
</organism>